<keyword evidence="2" id="KW-0808">Transferase</keyword>
<evidence type="ECO:0000313" key="3">
    <source>
        <dbReference type="Proteomes" id="UP000018895"/>
    </source>
</evidence>
<sequence>MEIIQVTNKDQRQDAYDVRTKVFVSEQQVPLNEEIDQYEEEAIHFVMYNNGLPVGAGRLRFIEDFGKIERICLLKEARGTGAGQALMKKIQETAYSNGYNKLKLNAQCQAEGFYKKLGYVTVSNEPFLDAGIPHVTMEKNL</sequence>
<dbReference type="Proteomes" id="UP000018895">
    <property type="component" value="Unassembled WGS sequence"/>
</dbReference>
<feature type="domain" description="N-acetyltransferase" evidence="1">
    <location>
        <begin position="1"/>
        <end position="141"/>
    </location>
</feature>
<dbReference type="InterPro" id="IPR000182">
    <property type="entry name" value="GNAT_dom"/>
</dbReference>
<protein>
    <submittedName>
        <fullName evidence="2">GNAT family acetyltransferase YjcF</fullName>
    </submittedName>
</protein>
<organism evidence="2 3">
    <name type="scientific">Halalkalibacter hemicellulosilyticusJCM 9152</name>
    <dbReference type="NCBI Taxonomy" id="1236971"/>
    <lineage>
        <taxon>Bacteria</taxon>
        <taxon>Bacillati</taxon>
        <taxon>Bacillota</taxon>
        <taxon>Bacilli</taxon>
        <taxon>Bacillales</taxon>
        <taxon>Bacillaceae</taxon>
        <taxon>Halalkalibacter</taxon>
    </lineage>
</organism>
<dbReference type="Gene3D" id="3.40.630.30">
    <property type="match status" value="1"/>
</dbReference>
<evidence type="ECO:0000259" key="1">
    <source>
        <dbReference type="PROSITE" id="PS51186"/>
    </source>
</evidence>
<reference evidence="2" key="1">
    <citation type="journal article" date="2014" name="Genome Announc.">
        <title>Draft Genome Sequences of Three Alkaliphilic Bacillus Strains, Bacillus wakoensis JCM 9140T, Bacillus akibai JCM 9157T, and Bacillus hemicellulosilyticus JCM 9152T.</title>
        <authorList>
            <person name="Yuki M."/>
            <person name="Oshima K."/>
            <person name="Suda W."/>
            <person name="Oshida Y."/>
            <person name="Kitamura K."/>
            <person name="Iida T."/>
            <person name="Hattori M."/>
            <person name="Ohkuma M."/>
        </authorList>
    </citation>
    <scope>NUCLEOTIDE SEQUENCE [LARGE SCALE GENOMIC DNA]</scope>
    <source>
        <strain evidence="2">JCM 9152</strain>
    </source>
</reference>
<dbReference type="SUPFAM" id="SSF55729">
    <property type="entry name" value="Acyl-CoA N-acyltransferases (Nat)"/>
    <property type="match status" value="1"/>
</dbReference>
<dbReference type="CDD" id="cd04301">
    <property type="entry name" value="NAT_SF"/>
    <property type="match status" value="1"/>
</dbReference>
<dbReference type="InterPro" id="IPR039143">
    <property type="entry name" value="GNPNAT1-like"/>
</dbReference>
<dbReference type="GO" id="GO:0004343">
    <property type="term" value="F:glucosamine 6-phosphate N-acetyltransferase activity"/>
    <property type="evidence" value="ECO:0007669"/>
    <property type="project" value="TreeGrafter"/>
</dbReference>
<name>W4QF76_9BACI</name>
<dbReference type="Pfam" id="PF13673">
    <property type="entry name" value="Acetyltransf_10"/>
    <property type="match status" value="1"/>
</dbReference>
<dbReference type="OrthoDB" id="9796171at2"/>
<proteinExistence type="predicted"/>
<dbReference type="EMBL" id="BAUU01000013">
    <property type="protein sequence ID" value="GAE30755.1"/>
    <property type="molecule type" value="Genomic_DNA"/>
</dbReference>
<dbReference type="PANTHER" id="PTHR13355:SF11">
    <property type="entry name" value="GLUCOSAMINE 6-PHOSPHATE N-ACETYLTRANSFERASE"/>
    <property type="match status" value="1"/>
</dbReference>
<dbReference type="RefSeq" id="WP_035343684.1">
    <property type="nucleotide sequence ID" value="NZ_BAUU01000013.1"/>
</dbReference>
<evidence type="ECO:0000313" key="2">
    <source>
        <dbReference type="EMBL" id="GAE30755.1"/>
    </source>
</evidence>
<gene>
    <name evidence="2" type="ORF">JCM9152_2171</name>
</gene>
<dbReference type="PANTHER" id="PTHR13355">
    <property type="entry name" value="GLUCOSAMINE 6-PHOSPHATE N-ACETYLTRANSFERASE"/>
    <property type="match status" value="1"/>
</dbReference>
<accession>W4QF76</accession>
<dbReference type="InterPro" id="IPR016181">
    <property type="entry name" value="Acyl_CoA_acyltransferase"/>
</dbReference>
<dbReference type="STRING" id="1236971.JCM9152_2171"/>
<dbReference type="AlphaFoldDB" id="W4QF76"/>
<dbReference type="PROSITE" id="PS51186">
    <property type="entry name" value="GNAT"/>
    <property type="match status" value="1"/>
</dbReference>
<keyword evidence="3" id="KW-1185">Reference proteome</keyword>
<comment type="caution">
    <text evidence="2">The sequence shown here is derived from an EMBL/GenBank/DDBJ whole genome shotgun (WGS) entry which is preliminary data.</text>
</comment>